<comment type="function">
    <text evidence="2">Catalyzes the formation of N(7)-methylguanine at position 46 (m7G46) in tRNA.</text>
</comment>
<sequence length="75" mass="8420">ALAAPHPERVFIGFELYLPSIATTLIKLENAGASNPRVIMADATAGQDHLFGPADLDELWTFFADPWHKKRHHKR</sequence>
<comment type="caution">
    <text evidence="8">The sequence shown here is derived from an EMBL/GenBank/DDBJ whole genome shotgun (WGS) entry which is preliminary data.</text>
</comment>
<name>A0A5B2V6W7_9PSEU</name>
<keyword evidence="4 8" id="KW-0489">Methyltransferase</keyword>
<dbReference type="PROSITE" id="PS51625">
    <property type="entry name" value="SAM_MT_TRMB"/>
    <property type="match status" value="1"/>
</dbReference>
<feature type="non-terminal residue" evidence="8">
    <location>
        <position position="1"/>
    </location>
</feature>
<dbReference type="AlphaFoldDB" id="A0A5B2V6W7"/>
<accession>A0A5B2V6W7</accession>
<evidence type="ECO:0000313" key="8">
    <source>
        <dbReference type="EMBL" id="KAA2235273.1"/>
    </source>
</evidence>
<keyword evidence="5 8" id="KW-0808">Transferase</keyword>
<reference evidence="8 9" key="1">
    <citation type="submission" date="2019-09" db="EMBL/GenBank/DDBJ databases">
        <title>Goodfellowia gen. nov., a new genus of the Pseudonocardineae related to Actinoalloteichus, containing Goodfellowia coeruleoviolacea gen. nov., comb. nov. gen. nov., comb. nov.</title>
        <authorList>
            <person name="Labeda D."/>
        </authorList>
    </citation>
    <scope>NUCLEOTIDE SEQUENCE [LARGE SCALE GENOMIC DNA]</scope>
    <source>
        <strain evidence="8 9">AN110305</strain>
    </source>
</reference>
<dbReference type="EMBL" id="VUOB01000430">
    <property type="protein sequence ID" value="KAA2235273.1"/>
    <property type="molecule type" value="Genomic_DNA"/>
</dbReference>
<keyword evidence="7" id="KW-0819">tRNA processing</keyword>
<keyword evidence="6" id="KW-0949">S-adenosyl-L-methionine</keyword>
<evidence type="ECO:0000256" key="7">
    <source>
        <dbReference type="ARBA" id="ARBA00022694"/>
    </source>
</evidence>
<evidence type="ECO:0000256" key="3">
    <source>
        <dbReference type="ARBA" id="ARBA00011977"/>
    </source>
</evidence>
<organism evidence="8 9">
    <name type="scientific">Solihabitans fulvus</name>
    <dbReference type="NCBI Taxonomy" id="1892852"/>
    <lineage>
        <taxon>Bacteria</taxon>
        <taxon>Bacillati</taxon>
        <taxon>Actinomycetota</taxon>
        <taxon>Actinomycetes</taxon>
        <taxon>Pseudonocardiales</taxon>
        <taxon>Pseudonocardiaceae</taxon>
        <taxon>Solihabitans</taxon>
    </lineage>
</organism>
<dbReference type="Pfam" id="PF02390">
    <property type="entry name" value="Methyltransf_4"/>
    <property type="match status" value="1"/>
</dbReference>
<dbReference type="InterPro" id="IPR003358">
    <property type="entry name" value="tRNA_(Gua-N-7)_MeTrfase_Trmb"/>
</dbReference>
<reference evidence="8 9" key="2">
    <citation type="submission" date="2019-09" db="EMBL/GenBank/DDBJ databases">
        <authorList>
            <person name="Jin C."/>
        </authorList>
    </citation>
    <scope>NUCLEOTIDE SEQUENCE [LARGE SCALE GENOMIC DNA]</scope>
    <source>
        <strain evidence="8 9">AN110305</strain>
    </source>
</reference>
<evidence type="ECO:0000256" key="2">
    <source>
        <dbReference type="ARBA" id="ARBA00003015"/>
    </source>
</evidence>
<dbReference type="GO" id="GO:0008176">
    <property type="term" value="F:tRNA (guanine(46)-N7)-methyltransferase activity"/>
    <property type="evidence" value="ECO:0007669"/>
    <property type="project" value="UniProtKB-EC"/>
</dbReference>
<feature type="non-terminal residue" evidence="8">
    <location>
        <position position="75"/>
    </location>
</feature>
<evidence type="ECO:0000256" key="6">
    <source>
        <dbReference type="ARBA" id="ARBA00022691"/>
    </source>
</evidence>
<evidence type="ECO:0000256" key="5">
    <source>
        <dbReference type="ARBA" id="ARBA00022679"/>
    </source>
</evidence>
<keyword evidence="9" id="KW-1185">Reference proteome</keyword>
<proteinExistence type="predicted"/>
<evidence type="ECO:0000313" key="9">
    <source>
        <dbReference type="Proteomes" id="UP000323454"/>
    </source>
</evidence>
<dbReference type="Gene3D" id="3.40.50.150">
    <property type="entry name" value="Vaccinia Virus protein VP39"/>
    <property type="match status" value="1"/>
</dbReference>
<evidence type="ECO:0000256" key="4">
    <source>
        <dbReference type="ARBA" id="ARBA00022603"/>
    </source>
</evidence>
<dbReference type="Proteomes" id="UP000323454">
    <property type="component" value="Unassembled WGS sequence"/>
</dbReference>
<comment type="catalytic activity">
    <reaction evidence="1">
        <text>guanosine(46) in tRNA + S-adenosyl-L-methionine = N(7)-methylguanosine(46) in tRNA + S-adenosyl-L-homocysteine</text>
        <dbReference type="Rhea" id="RHEA:42708"/>
        <dbReference type="Rhea" id="RHEA-COMP:10188"/>
        <dbReference type="Rhea" id="RHEA-COMP:10189"/>
        <dbReference type="ChEBI" id="CHEBI:57856"/>
        <dbReference type="ChEBI" id="CHEBI:59789"/>
        <dbReference type="ChEBI" id="CHEBI:74269"/>
        <dbReference type="ChEBI" id="CHEBI:74480"/>
        <dbReference type="EC" id="2.1.1.33"/>
    </reaction>
</comment>
<evidence type="ECO:0000256" key="1">
    <source>
        <dbReference type="ARBA" id="ARBA00000142"/>
    </source>
</evidence>
<dbReference type="InterPro" id="IPR029063">
    <property type="entry name" value="SAM-dependent_MTases_sf"/>
</dbReference>
<gene>
    <name evidence="8" type="ORF">F0L68_41935</name>
</gene>
<protein>
    <recommendedName>
        <fullName evidence="3">tRNA (guanine(46)-N(7))-methyltransferase</fullName>
        <ecNumber evidence="3">2.1.1.33</ecNumber>
    </recommendedName>
</protein>
<dbReference type="EC" id="2.1.1.33" evidence="3"/>